<keyword evidence="1" id="KW-0934">Plastid</keyword>
<geneLocation type="chloroplast" evidence="1"/>
<name>Q85WW9_PINKO</name>
<accession>Q85WW9</accession>
<sequence>MEQITGGPQKDYCQLTKVGSKNFMIKAFFGNIIMTLKVMCGRNTEPNTTSSWVLGQALAELWKS</sequence>
<dbReference type="EMBL" id="AY228468">
    <property type="protein sequence ID" value="AAO74100.1"/>
    <property type="molecule type" value="Genomic_DNA"/>
</dbReference>
<protein>
    <submittedName>
        <fullName evidence="1">ORF64c</fullName>
    </submittedName>
</protein>
<reference evidence="1" key="1">
    <citation type="submission" date="2007-04" db="EMBL/GenBank/DDBJ databases">
        <authorList>
            <person name="Noh E.W."/>
            <person name="Lee J.S."/>
            <person name="Choi Y.I."/>
            <person name="Han M.S."/>
            <person name="Yi Y.S."/>
            <person name="Han S.U."/>
        </authorList>
    </citation>
    <scope>NUCLEOTIDE SEQUENCE</scope>
</reference>
<dbReference type="AlphaFoldDB" id="Q85WW9"/>
<evidence type="ECO:0000313" key="1">
    <source>
        <dbReference type="EMBL" id="AAO74100.1"/>
    </source>
</evidence>
<keyword evidence="1" id="KW-0150">Chloroplast</keyword>
<organism evidence="1">
    <name type="scientific">Pinus koraiensis</name>
    <name type="common">Korean pine</name>
    <dbReference type="NCBI Taxonomy" id="88728"/>
    <lineage>
        <taxon>Eukaryota</taxon>
        <taxon>Viridiplantae</taxon>
        <taxon>Streptophyta</taxon>
        <taxon>Embryophyta</taxon>
        <taxon>Tracheophyta</taxon>
        <taxon>Spermatophyta</taxon>
        <taxon>Pinopsida</taxon>
        <taxon>Pinidae</taxon>
        <taxon>Conifers I</taxon>
        <taxon>Pinales</taxon>
        <taxon>Pinaceae</taxon>
        <taxon>Pinus</taxon>
        <taxon>Pinus subgen. Strobus</taxon>
    </lineage>
</organism>
<proteinExistence type="predicted"/>